<dbReference type="Proteomes" id="UP001169823">
    <property type="component" value="Unassembled WGS sequence"/>
</dbReference>
<dbReference type="InterPro" id="IPR027303">
    <property type="entry name" value="Gln_synth_gly_rich_site"/>
</dbReference>
<reference evidence="7" key="1">
    <citation type="submission" date="2023-07" db="EMBL/GenBank/DDBJ databases">
        <title>Genome content predicts the carbon catabolic preferences of heterotrophic bacteria.</title>
        <authorList>
            <person name="Gralka M."/>
        </authorList>
    </citation>
    <scope>NUCLEOTIDE SEQUENCE</scope>
    <source>
        <strain evidence="7">I2M02</strain>
    </source>
</reference>
<keyword evidence="3" id="KW-0460">Magnesium</keyword>
<protein>
    <submittedName>
        <fullName evidence="7">Glutamine synthetase family protein</fullName>
        <ecNumber evidence="7">6.3.1.-</ecNumber>
    </submittedName>
</protein>
<evidence type="ECO:0000256" key="3">
    <source>
        <dbReference type="ARBA" id="ARBA00022842"/>
    </source>
</evidence>
<evidence type="ECO:0000256" key="1">
    <source>
        <dbReference type="ARBA" id="ARBA00001946"/>
    </source>
</evidence>
<comment type="cofactor">
    <cofactor evidence="1">
        <name>Mg(2+)</name>
        <dbReference type="ChEBI" id="CHEBI:18420"/>
    </cofactor>
</comment>
<dbReference type="Gene3D" id="3.30.590.10">
    <property type="entry name" value="Glutamine synthetase/guanido kinase, catalytic domain"/>
    <property type="match status" value="1"/>
</dbReference>
<dbReference type="PROSITE" id="PS51987">
    <property type="entry name" value="GS_CATALYTIC"/>
    <property type="match status" value="1"/>
</dbReference>
<dbReference type="SUPFAM" id="SSF55931">
    <property type="entry name" value="Glutamine synthetase/guanido kinase"/>
    <property type="match status" value="1"/>
</dbReference>
<accession>A0AAW7XPF8</accession>
<dbReference type="PANTHER" id="PTHR43785">
    <property type="entry name" value="GAMMA-GLUTAMYLPUTRESCINE SYNTHETASE"/>
    <property type="match status" value="1"/>
</dbReference>
<dbReference type="EC" id="6.3.1.-" evidence="7"/>
<evidence type="ECO:0000256" key="2">
    <source>
        <dbReference type="ARBA" id="ARBA00022598"/>
    </source>
</evidence>
<evidence type="ECO:0000313" key="8">
    <source>
        <dbReference type="Proteomes" id="UP001169823"/>
    </source>
</evidence>
<organism evidence="7 8">
    <name type="scientific">Celeribacter halophilus</name>
    <dbReference type="NCBI Taxonomy" id="576117"/>
    <lineage>
        <taxon>Bacteria</taxon>
        <taxon>Pseudomonadati</taxon>
        <taxon>Pseudomonadota</taxon>
        <taxon>Alphaproteobacteria</taxon>
        <taxon>Rhodobacterales</taxon>
        <taxon>Roseobacteraceae</taxon>
        <taxon>Celeribacter</taxon>
    </lineage>
</organism>
<dbReference type="EMBL" id="JAUOPJ010000003">
    <property type="protein sequence ID" value="MDO6456224.1"/>
    <property type="molecule type" value="Genomic_DNA"/>
</dbReference>
<dbReference type="InterPro" id="IPR036651">
    <property type="entry name" value="Gln_synt_N_sf"/>
</dbReference>
<dbReference type="InterPro" id="IPR014746">
    <property type="entry name" value="Gln_synth/guanido_kin_cat_dom"/>
</dbReference>
<dbReference type="Pfam" id="PF00120">
    <property type="entry name" value="Gln-synt_C"/>
    <property type="match status" value="1"/>
</dbReference>
<dbReference type="InterPro" id="IPR008146">
    <property type="entry name" value="Gln_synth_cat_dom"/>
</dbReference>
<dbReference type="Gene3D" id="3.10.20.70">
    <property type="entry name" value="Glutamine synthetase, N-terminal domain"/>
    <property type="match status" value="1"/>
</dbReference>
<feature type="domain" description="GS catalytic" evidence="6">
    <location>
        <begin position="117"/>
        <end position="451"/>
    </location>
</feature>
<dbReference type="SMART" id="SM01230">
    <property type="entry name" value="Gln-synt_C"/>
    <property type="match status" value="1"/>
</dbReference>
<dbReference type="PANTHER" id="PTHR43785:SF3">
    <property type="entry name" value="GS CATALYTIC DOMAIN-CONTAINING PROTEIN"/>
    <property type="match status" value="1"/>
</dbReference>
<dbReference type="AlphaFoldDB" id="A0AAW7XPF8"/>
<evidence type="ECO:0000256" key="5">
    <source>
        <dbReference type="RuleBase" id="RU000384"/>
    </source>
</evidence>
<proteinExistence type="inferred from homology"/>
<dbReference type="GO" id="GO:0006598">
    <property type="term" value="P:polyamine catabolic process"/>
    <property type="evidence" value="ECO:0007669"/>
    <property type="project" value="TreeGrafter"/>
</dbReference>
<gene>
    <name evidence="7" type="ORF">Q4494_03960</name>
</gene>
<sequence length="451" mass="50566">MMDFLDHLPEAALDYLEGRKLDEVECIVADLSGIARGKAMPAAKFAKQKHFYLPNSIFLQTINGDWVEDAEAPFTEPDMVLVPDYSTATAAPWTGDWTLQVIHDVLDQQGEMVPTAPRNVLKRVVDLYRAQGWEPIVAPEMEFFLVARNVDPNQPVVPPIGRSGRRAAQRQAYSMSAVDEYGPIIDDIYDFAEAQGLEIDGILQEGGAGQIEMNLRHGDPVKLADEMFYFKRLIREAALRHDCFATFMAKPIQDEPGSAMHIHHSVVDINTGENIFSNPDGSETEAFLHFIAGLQNHLASTIAIHAPYVNSYRRYVRDFAAPINLEWGRDNRTTGLRVPISGPEARRIENRLPGMDVNPYLSIAASLACGYLGLMERREPRDEYVGDAYASADGIPETLSRALDLLENATQMQEVLGPEFVRVYLQVKRAENDAYLQVISPWEREHLLLNV</sequence>
<evidence type="ECO:0000256" key="4">
    <source>
        <dbReference type="PROSITE-ProRule" id="PRU01331"/>
    </source>
</evidence>
<dbReference type="PROSITE" id="PS00181">
    <property type="entry name" value="GLNA_ATP"/>
    <property type="match status" value="1"/>
</dbReference>
<dbReference type="GO" id="GO:0004356">
    <property type="term" value="F:glutamine synthetase activity"/>
    <property type="evidence" value="ECO:0007669"/>
    <property type="project" value="InterPro"/>
</dbReference>
<keyword evidence="2 7" id="KW-0436">Ligase</keyword>
<dbReference type="SUPFAM" id="SSF54368">
    <property type="entry name" value="Glutamine synthetase, N-terminal domain"/>
    <property type="match status" value="1"/>
</dbReference>
<comment type="similarity">
    <text evidence="4 5">Belongs to the glutamine synthetase family.</text>
</comment>
<comment type="caution">
    <text evidence="7">The sequence shown here is derived from an EMBL/GenBank/DDBJ whole genome shotgun (WGS) entry which is preliminary data.</text>
</comment>
<evidence type="ECO:0000313" key="7">
    <source>
        <dbReference type="EMBL" id="MDO6456224.1"/>
    </source>
</evidence>
<name>A0AAW7XPF8_9RHOB</name>
<dbReference type="GO" id="GO:0006542">
    <property type="term" value="P:glutamine biosynthetic process"/>
    <property type="evidence" value="ECO:0007669"/>
    <property type="project" value="InterPro"/>
</dbReference>
<evidence type="ECO:0000259" key="6">
    <source>
        <dbReference type="PROSITE" id="PS51987"/>
    </source>
</evidence>